<organism evidence="5">
    <name type="scientific">Megaviridae environmental sample</name>
    <dbReference type="NCBI Taxonomy" id="1737588"/>
    <lineage>
        <taxon>Viruses</taxon>
        <taxon>Varidnaviria</taxon>
        <taxon>Bamfordvirae</taxon>
        <taxon>Nucleocytoviricota</taxon>
        <taxon>Megaviricetes</taxon>
        <taxon>Imitervirales</taxon>
        <taxon>Mimiviridae</taxon>
        <taxon>environmental samples</taxon>
    </lineage>
</organism>
<dbReference type="InterPro" id="IPR014015">
    <property type="entry name" value="Helicase_SF3_DNA-vir"/>
</dbReference>
<dbReference type="NCBIfam" id="TIGR01613">
    <property type="entry name" value="primase_Cterm"/>
    <property type="match status" value="1"/>
</dbReference>
<evidence type="ECO:0000256" key="1">
    <source>
        <dbReference type="ARBA" id="ARBA00022741"/>
    </source>
</evidence>
<evidence type="ECO:0000256" key="3">
    <source>
        <dbReference type="ARBA" id="ARBA00022840"/>
    </source>
</evidence>
<evidence type="ECO:0000256" key="2">
    <source>
        <dbReference type="ARBA" id="ARBA00022801"/>
    </source>
</evidence>
<dbReference type="Pfam" id="PF08706">
    <property type="entry name" value="D5_N"/>
    <property type="match status" value="1"/>
</dbReference>
<dbReference type="EMBL" id="MN448274">
    <property type="protein sequence ID" value="QFG73876.1"/>
    <property type="molecule type" value="Genomic_DNA"/>
</dbReference>
<dbReference type="PANTHER" id="PTHR35372:SF2">
    <property type="entry name" value="SF3 HELICASE DOMAIN-CONTAINING PROTEIN"/>
    <property type="match status" value="1"/>
</dbReference>
<keyword evidence="3" id="KW-0067">ATP-binding</keyword>
<evidence type="ECO:0000313" key="5">
    <source>
        <dbReference type="EMBL" id="QFG73876.1"/>
    </source>
</evidence>
<dbReference type="Gene3D" id="3.40.50.300">
    <property type="entry name" value="P-loop containing nucleotide triphosphate hydrolases"/>
    <property type="match status" value="1"/>
</dbReference>
<dbReference type="InterPro" id="IPR056443">
    <property type="entry name" value="AEP_C962R"/>
</dbReference>
<reference evidence="5" key="1">
    <citation type="journal article" date="2019" name="Philos. Trans. R. Soc. Lond., B, Biol. Sci.">
        <title>Targeted metagenomic recovery of four divergent viruses reveals shared and distinctive characteristics of giant viruses of marine eukaryotes.</title>
        <authorList>
            <person name="Needham D.M."/>
            <person name="Poirier C."/>
            <person name="Hehenberger E."/>
            <person name="Jimenez V."/>
            <person name="Swalwell J.E."/>
            <person name="Santoro A.E."/>
            <person name="Worden A.Z."/>
        </authorList>
    </citation>
    <scope>NUCLEOTIDE SEQUENCE</scope>
    <source>
        <strain evidence="5">OPacV-662</strain>
    </source>
</reference>
<sequence>MIRFLNKFKVTGHDAQYTHTLLTAPRGKFYIPDNAETQQQLHDVINKHWGKYGLTEAHLETGPIYLDMDHKGVTYIDDNVINRVIELANTCICRVLNVSEEHLQAHVLQKNKPDKNKFGVHVIYPHVWTAPILQYIIRGFLLEALHEDNTYNGVPIENEIDTVIDERIIEKAPILKMGAAKENTTSYELNRVLDHNMNSIEPPTKNRAELSNLYSLRRDMWESVNKPERRLTDEEIYDYKIKYNIRLKTTHKLKSNDVSASPEVVEKARLMIEMFKPSRADDFDMWKDALMAAKNTDGSLKDIFKEFSKKSKKFNNKDFERQWALLKPIENGYSYKHLMRWAKEDNPQRFKEWRKEDINKTINGSLTETSFDIATVLYEIYKDEFVCSDINNNKWFQFDGNRFVPRMAGYTLYKKISDDLVKDIGMRHMNNSIGIDPERFLSLVKKLKKTSFKKEIMEECKRLFFNENFEQDVNENRSLLVFNNGVYDFDRMEFRNGSPDDMMSFTTGIPYQEFNAIDPNIQYVFEILKDIHTSDEMNEFFITTIASALHGNKKEQIFNFWTGSGSNGKSLTVDLICKAFGDYFTSPSVTMLTRKQQGSSAAAPDKIDLKGRRIIVFQEPESDDVINGSLFKQMSGNDYHVARTLYSANIVKFKMQATLIMAMNNMPDMPSDGGVNRRLRVTKFESKFVNNPDPTKVNEKPLDATLPERLSDLAPAFMSILVEYYRRHVHMAASFHQPEKVLEYTRRYQQQNDIFAEFINDRICSNEGATLGIKNTYDAFKDWFKDAYPGSKTPQRKELCTKMDEAFGDRIKGSWMGIEVGPPIDDVGTITSTSDDAMDMVDF</sequence>
<dbReference type="InterPro" id="IPR027417">
    <property type="entry name" value="P-loop_NTPase"/>
</dbReference>
<dbReference type="PROSITE" id="PS51206">
    <property type="entry name" value="SF3_HELICASE_1"/>
    <property type="match status" value="1"/>
</dbReference>
<dbReference type="GO" id="GO:0016817">
    <property type="term" value="F:hydrolase activity, acting on acid anhydrides"/>
    <property type="evidence" value="ECO:0007669"/>
    <property type="project" value="InterPro"/>
</dbReference>
<evidence type="ECO:0000259" key="4">
    <source>
        <dbReference type="PROSITE" id="PS51206"/>
    </source>
</evidence>
<feature type="domain" description="SF3 helicase" evidence="4">
    <location>
        <begin position="519"/>
        <end position="697"/>
    </location>
</feature>
<accession>A0A5J6VI60</accession>
<dbReference type="InterPro" id="IPR014818">
    <property type="entry name" value="Phage/plasmid_primase_P4_C"/>
</dbReference>
<keyword evidence="2" id="KW-0378">Hydrolase</keyword>
<dbReference type="Pfam" id="PF08707">
    <property type="entry name" value="PriCT_2"/>
    <property type="match status" value="1"/>
</dbReference>
<dbReference type="GO" id="GO:0005524">
    <property type="term" value="F:ATP binding"/>
    <property type="evidence" value="ECO:0007669"/>
    <property type="project" value="UniProtKB-KW"/>
</dbReference>
<dbReference type="InterPro" id="IPR051620">
    <property type="entry name" value="ORF904-like_C"/>
</dbReference>
<protein>
    <submittedName>
        <fullName evidence="5">D5 N terminal like protein</fullName>
    </submittedName>
</protein>
<dbReference type="InterPro" id="IPR014819">
    <property type="entry name" value="PriCT_2"/>
</dbReference>
<dbReference type="InterPro" id="IPR006500">
    <property type="entry name" value="Helicase_put_C_phage/plasmid"/>
</dbReference>
<proteinExistence type="predicted"/>
<dbReference type="Pfam" id="PF23162">
    <property type="entry name" value="AEP_C962R"/>
    <property type="match status" value="1"/>
</dbReference>
<dbReference type="PANTHER" id="PTHR35372">
    <property type="entry name" value="ATP BINDING PROTEIN-RELATED"/>
    <property type="match status" value="1"/>
</dbReference>
<name>A0A5J6VI60_9VIRU</name>
<keyword evidence="1" id="KW-0547">Nucleotide-binding</keyword>